<keyword evidence="3" id="KW-1185">Reference proteome</keyword>
<gene>
    <name evidence="2" type="primary">Aste57867_11497</name>
    <name evidence="1" type="ORF">As57867_011454</name>
    <name evidence="2" type="ORF">ASTE57867_11497</name>
</gene>
<evidence type="ECO:0000313" key="3">
    <source>
        <dbReference type="Proteomes" id="UP000332933"/>
    </source>
</evidence>
<dbReference type="AlphaFoldDB" id="A0A485KT58"/>
<reference evidence="1" key="2">
    <citation type="submission" date="2019-06" db="EMBL/GenBank/DDBJ databases">
        <title>Genomics analysis of Aphanomyces spp. identifies a new class of oomycete effector associated with host adaptation.</title>
        <authorList>
            <person name="Gaulin E."/>
        </authorList>
    </citation>
    <scope>NUCLEOTIDE SEQUENCE</scope>
    <source>
        <strain evidence="1">CBS 578.67</strain>
    </source>
</reference>
<reference evidence="2 3" key="1">
    <citation type="submission" date="2019-03" db="EMBL/GenBank/DDBJ databases">
        <authorList>
            <person name="Gaulin E."/>
            <person name="Dumas B."/>
        </authorList>
    </citation>
    <scope>NUCLEOTIDE SEQUENCE [LARGE SCALE GENOMIC DNA]</scope>
    <source>
        <strain evidence="2">CBS 568.67</strain>
    </source>
</reference>
<sequence length="193" mass="21437">MATPICFFNDCSNPVDGPGAWKCQAHKHRNRCLVDSCTNQMYARNLCIRHGGKRQCGVESCNRNVRVGDLCSRHAVSVHTKLRCNEHACPNVARKHGKCVRHGGGKQCKVSTCHTHARKDGFCSRHASSSQPLILLSPPPSVLDFEVEMNWTLGEKPVDGTIVMDPQGNQWLDEMNFDIVDECLVGLPFLVVL</sequence>
<dbReference type="PANTHER" id="PTHR31827">
    <property type="entry name" value="EMB|CAB89363.1"/>
    <property type="match status" value="1"/>
</dbReference>
<dbReference type="OrthoDB" id="73726at2759"/>
<organism evidence="2 3">
    <name type="scientific">Aphanomyces stellatus</name>
    <dbReference type="NCBI Taxonomy" id="120398"/>
    <lineage>
        <taxon>Eukaryota</taxon>
        <taxon>Sar</taxon>
        <taxon>Stramenopiles</taxon>
        <taxon>Oomycota</taxon>
        <taxon>Saprolegniomycetes</taxon>
        <taxon>Saprolegniales</taxon>
        <taxon>Verrucalvaceae</taxon>
        <taxon>Aphanomyces</taxon>
    </lineage>
</organism>
<name>A0A485KT58_9STRA</name>
<evidence type="ECO:0000313" key="1">
    <source>
        <dbReference type="EMBL" id="KAF0697843.1"/>
    </source>
</evidence>
<dbReference type="PANTHER" id="PTHR31827:SF1">
    <property type="entry name" value="EMB|CAB89363.1"/>
    <property type="match status" value="1"/>
</dbReference>
<dbReference type="Proteomes" id="UP000332933">
    <property type="component" value="Unassembled WGS sequence"/>
</dbReference>
<protein>
    <submittedName>
        <fullName evidence="2">Aste57867_11497 protein</fullName>
    </submittedName>
</protein>
<dbReference type="EMBL" id="CAADRA010005307">
    <property type="protein sequence ID" value="VFT88358.1"/>
    <property type="molecule type" value="Genomic_DNA"/>
</dbReference>
<evidence type="ECO:0000313" key="2">
    <source>
        <dbReference type="EMBL" id="VFT88358.1"/>
    </source>
</evidence>
<proteinExistence type="predicted"/>
<dbReference type="EMBL" id="VJMH01005286">
    <property type="protein sequence ID" value="KAF0697843.1"/>
    <property type="molecule type" value="Genomic_DNA"/>
</dbReference>
<accession>A0A485KT58</accession>